<dbReference type="Proteomes" id="UP000184396">
    <property type="component" value="Unassembled WGS sequence"/>
</dbReference>
<reference evidence="1 2" key="1">
    <citation type="submission" date="2016-11" db="EMBL/GenBank/DDBJ databases">
        <authorList>
            <person name="Jaros S."/>
            <person name="Januszkiewicz K."/>
            <person name="Wedrychowicz H."/>
        </authorList>
    </citation>
    <scope>NUCLEOTIDE SEQUENCE [LARGE SCALE GENOMIC DNA]</scope>
    <source>
        <strain evidence="1 2">CGMCC 1.12213</strain>
    </source>
</reference>
<dbReference type="OrthoDB" id="1025938at2"/>
<proteinExistence type="predicted"/>
<organism evidence="1 2">
    <name type="scientific">Algibacter luteus</name>
    <dbReference type="NCBI Taxonomy" id="1178825"/>
    <lineage>
        <taxon>Bacteria</taxon>
        <taxon>Pseudomonadati</taxon>
        <taxon>Bacteroidota</taxon>
        <taxon>Flavobacteriia</taxon>
        <taxon>Flavobacteriales</taxon>
        <taxon>Flavobacteriaceae</taxon>
        <taxon>Algibacter</taxon>
    </lineage>
</organism>
<protein>
    <submittedName>
        <fullName evidence="1">Uncharacterized protein</fullName>
    </submittedName>
</protein>
<gene>
    <name evidence="1" type="ORF">SAMN05216261_2055</name>
</gene>
<keyword evidence="2" id="KW-1185">Reference proteome</keyword>
<sequence length="231" mass="27333">MDKNFKKITQIFIFLILPIALYGQKDVTQFLDIPIDGFKPEMIKKLKSKGYTINRYSEDILDGEFNGTDVNIGMATNNNKVWRIAVMDANYTDEINIKIRFNNLIRQFMNNERYVSEPDSTIAKYTIPKDEDISYEITVHKKRYEAIFYQKSIKYDSLSRELERKKELLTQKDSLNDKEFKILQPLIVELVTESMNSINKPVWFMIDEEYGKYRILMYYENEYNKADGSGL</sequence>
<dbReference type="STRING" id="1178825.SAMN05216261_2055"/>
<dbReference type="eggNOG" id="ENOG5032QX9">
    <property type="taxonomic scope" value="Bacteria"/>
</dbReference>
<evidence type="ECO:0000313" key="2">
    <source>
        <dbReference type="Proteomes" id="UP000184396"/>
    </source>
</evidence>
<dbReference type="AlphaFoldDB" id="A0A1M6EMR1"/>
<evidence type="ECO:0000313" key="1">
    <source>
        <dbReference type="EMBL" id="SHI86724.1"/>
    </source>
</evidence>
<name>A0A1M6EMR1_9FLAO</name>
<accession>A0A1M6EMR1</accession>
<dbReference type="EMBL" id="FQYK01000004">
    <property type="protein sequence ID" value="SHI86724.1"/>
    <property type="molecule type" value="Genomic_DNA"/>
</dbReference>